<accession>A0A2P5T0D2</accession>
<evidence type="ECO:0000256" key="11">
    <source>
        <dbReference type="ARBA" id="ARBA00025912"/>
    </source>
</evidence>
<gene>
    <name evidence="14" type="primary">sdhC</name>
    <name evidence="14" type="ORF">CRV12_00205</name>
</gene>
<comment type="similarity">
    <text evidence="3">Belongs to the cytochrome b560 family.</text>
</comment>
<dbReference type="OrthoDB" id="9799441at2"/>
<keyword evidence="7 12" id="KW-0479">Metal-binding</keyword>
<proteinExistence type="inferred from homology"/>
<sequence length="125" mass="14731">MNKLRPINLKLSTIHFPITAISSILHRISGVIMLFIFGILLWLLDLSLSSPKDFHYVMYIFNNFYCKFIIWCFFNIFIYHIINGIRHILMDFNFLSETLKTATFLTYIVFSITLMLSIIAGVLIW</sequence>
<dbReference type="PIRSF" id="PIRSF000178">
    <property type="entry name" value="SDH_cyt_b560"/>
    <property type="match status" value="1"/>
</dbReference>
<dbReference type="CDD" id="cd03499">
    <property type="entry name" value="SQR_TypeC_SdhC"/>
    <property type="match status" value="1"/>
</dbReference>
<evidence type="ECO:0000313" key="15">
    <source>
        <dbReference type="Proteomes" id="UP000296153"/>
    </source>
</evidence>
<evidence type="ECO:0000256" key="6">
    <source>
        <dbReference type="ARBA" id="ARBA00022692"/>
    </source>
</evidence>
<feature type="binding site" description="axial binding residue" evidence="12">
    <location>
        <position position="80"/>
    </location>
    <ligand>
        <name>heme</name>
        <dbReference type="ChEBI" id="CHEBI:30413"/>
        <note>ligand shared with second transmembrane subunit</note>
    </ligand>
    <ligandPart>
        <name>Fe</name>
        <dbReference type="ChEBI" id="CHEBI:18248"/>
    </ligandPart>
</feature>
<feature type="transmembrane region" description="Helical" evidence="13">
    <location>
        <begin position="20"/>
        <end position="44"/>
    </location>
</feature>
<dbReference type="PANTHER" id="PTHR10978:SF5">
    <property type="entry name" value="SUCCINATE DEHYDROGENASE CYTOCHROME B560 SUBUNIT, MITOCHONDRIAL"/>
    <property type="match status" value="1"/>
</dbReference>
<evidence type="ECO:0000256" key="12">
    <source>
        <dbReference type="PIRSR" id="PIRSR000178-1"/>
    </source>
</evidence>
<evidence type="ECO:0000256" key="4">
    <source>
        <dbReference type="ARBA" id="ARBA00020076"/>
    </source>
</evidence>
<organism evidence="14 15">
    <name type="scientific">Candidatus Pantoea edessiphila</name>
    <dbReference type="NCBI Taxonomy" id="2044610"/>
    <lineage>
        <taxon>Bacteria</taxon>
        <taxon>Pseudomonadati</taxon>
        <taxon>Pseudomonadota</taxon>
        <taxon>Gammaproteobacteria</taxon>
        <taxon>Enterobacterales</taxon>
        <taxon>Erwiniaceae</taxon>
        <taxon>Pantoea</taxon>
    </lineage>
</organism>
<comment type="cofactor">
    <cofactor evidence="12">
        <name>heme</name>
        <dbReference type="ChEBI" id="CHEBI:30413"/>
    </cofactor>
    <text evidence="12">The heme is bound between the two transmembrane subunits.</text>
</comment>
<comment type="subunit">
    <text evidence="11">Part of an enzyme complex containing four subunits: a flavoprotein, an iron-sulfur protein, plus two membrane-anchoring proteins, SdhC and SdhD. The complex can form homotrimers.</text>
</comment>
<evidence type="ECO:0000313" key="14">
    <source>
        <dbReference type="EMBL" id="PPI88054.1"/>
    </source>
</evidence>
<protein>
    <recommendedName>
        <fullName evidence="4">Succinate dehydrogenase cytochrome b556 subunit</fullName>
    </recommendedName>
</protein>
<evidence type="ECO:0000256" key="8">
    <source>
        <dbReference type="ARBA" id="ARBA00022989"/>
    </source>
</evidence>
<dbReference type="InterPro" id="IPR034804">
    <property type="entry name" value="SQR/QFR_C/D"/>
</dbReference>
<keyword evidence="9 12" id="KW-0408">Iron</keyword>
<comment type="subcellular location">
    <subcellularLocation>
        <location evidence="2">Membrane</location>
        <topology evidence="2">Multi-pass membrane protein</topology>
    </subcellularLocation>
</comment>
<evidence type="ECO:0000256" key="2">
    <source>
        <dbReference type="ARBA" id="ARBA00004141"/>
    </source>
</evidence>
<evidence type="ECO:0000256" key="5">
    <source>
        <dbReference type="ARBA" id="ARBA00022617"/>
    </source>
</evidence>
<dbReference type="InterPro" id="IPR014314">
    <property type="entry name" value="Succ_DH_cytb556"/>
</dbReference>
<reference evidence="14 15" key="1">
    <citation type="journal article" date="2018" name="Genome Biol. Evol.">
        <title>Cladogenesis and Genomic Streamlining in Extracellular Endosymbionts of Tropical Stink Bugs.</title>
        <authorList>
            <person name="Otero-Bravo A."/>
            <person name="Goffredi S."/>
            <person name="Sabree Z.L."/>
        </authorList>
    </citation>
    <scope>NUCLEOTIDE SEQUENCE [LARGE SCALE GENOMIC DNA]</scope>
    <source>
        <strain evidence="14 15">SoEE</strain>
    </source>
</reference>
<dbReference type="GO" id="GO:0009055">
    <property type="term" value="F:electron transfer activity"/>
    <property type="evidence" value="ECO:0007669"/>
    <property type="project" value="InterPro"/>
</dbReference>
<dbReference type="PANTHER" id="PTHR10978">
    <property type="entry name" value="SUCCINATE DEHYDROGENASE CYTOCHROME B560 SUBUNIT"/>
    <property type="match status" value="1"/>
</dbReference>
<feature type="transmembrane region" description="Helical" evidence="13">
    <location>
        <begin position="102"/>
        <end position="124"/>
    </location>
</feature>
<evidence type="ECO:0000256" key="10">
    <source>
        <dbReference type="ARBA" id="ARBA00023136"/>
    </source>
</evidence>
<dbReference type="AlphaFoldDB" id="A0A2P5T0D2"/>
<comment type="caution">
    <text evidence="14">The sequence shown here is derived from an EMBL/GenBank/DDBJ whole genome shotgun (WGS) entry which is preliminary data.</text>
</comment>
<dbReference type="PROSITE" id="PS01000">
    <property type="entry name" value="SDH_CYT_1"/>
    <property type="match status" value="1"/>
</dbReference>
<dbReference type="Gene3D" id="1.20.1300.10">
    <property type="entry name" value="Fumarate reductase/succinate dehydrogenase, transmembrane subunit"/>
    <property type="match status" value="1"/>
</dbReference>
<feature type="transmembrane region" description="Helical" evidence="13">
    <location>
        <begin position="56"/>
        <end position="82"/>
    </location>
</feature>
<dbReference type="SUPFAM" id="SSF81343">
    <property type="entry name" value="Fumarate reductase respiratory complex transmembrane subunits"/>
    <property type="match status" value="1"/>
</dbReference>
<dbReference type="InterPro" id="IPR018495">
    <property type="entry name" value="Succ_DH_cyt_bsu_CS"/>
</dbReference>
<evidence type="ECO:0000256" key="3">
    <source>
        <dbReference type="ARBA" id="ARBA00007244"/>
    </source>
</evidence>
<dbReference type="InterPro" id="IPR000701">
    <property type="entry name" value="SuccDH_FuR_B_TM-su"/>
</dbReference>
<evidence type="ECO:0000256" key="7">
    <source>
        <dbReference type="ARBA" id="ARBA00022723"/>
    </source>
</evidence>
<dbReference type="Pfam" id="PF01127">
    <property type="entry name" value="Sdh_cyt"/>
    <property type="match status" value="1"/>
</dbReference>
<dbReference type="EMBL" id="PDKT01000001">
    <property type="protein sequence ID" value="PPI88054.1"/>
    <property type="molecule type" value="Genomic_DNA"/>
</dbReference>
<keyword evidence="8 13" id="KW-1133">Transmembrane helix</keyword>
<keyword evidence="10 13" id="KW-0472">Membrane</keyword>
<dbReference type="GO" id="GO:0046872">
    <property type="term" value="F:metal ion binding"/>
    <property type="evidence" value="ECO:0007669"/>
    <property type="project" value="UniProtKB-KW"/>
</dbReference>
<evidence type="ECO:0000256" key="9">
    <source>
        <dbReference type="ARBA" id="ARBA00023004"/>
    </source>
</evidence>
<evidence type="ECO:0000256" key="1">
    <source>
        <dbReference type="ARBA" id="ARBA00004050"/>
    </source>
</evidence>
<keyword evidence="5 12" id="KW-0349">Heme</keyword>
<dbReference type="RefSeq" id="WP_136130664.1">
    <property type="nucleotide sequence ID" value="NZ_PDKT01000001.1"/>
</dbReference>
<comment type="function">
    <text evidence="1">Membrane-anchoring subunit of succinate dehydrogenase (SDH).</text>
</comment>
<dbReference type="Proteomes" id="UP000296153">
    <property type="component" value="Unassembled WGS sequence"/>
</dbReference>
<name>A0A2P5T0D2_9GAMM</name>
<keyword evidence="6 13" id="KW-0812">Transmembrane</keyword>
<dbReference type="NCBIfam" id="TIGR02970">
    <property type="entry name" value="succ_dehyd_cytB"/>
    <property type="match status" value="1"/>
</dbReference>
<dbReference type="GO" id="GO:0005886">
    <property type="term" value="C:plasma membrane"/>
    <property type="evidence" value="ECO:0007669"/>
    <property type="project" value="TreeGrafter"/>
</dbReference>
<dbReference type="GO" id="GO:0006099">
    <property type="term" value="P:tricarboxylic acid cycle"/>
    <property type="evidence" value="ECO:0007669"/>
    <property type="project" value="InterPro"/>
</dbReference>
<evidence type="ECO:0000256" key="13">
    <source>
        <dbReference type="SAM" id="Phobius"/>
    </source>
</evidence>